<name>A0A516GZC4_9PROT</name>
<keyword evidence="7 8" id="KW-0998">Cell outer membrane</keyword>
<dbReference type="InterPro" id="IPR036942">
    <property type="entry name" value="Beta-barrel_TonB_sf"/>
</dbReference>
<evidence type="ECO:0000256" key="10">
    <source>
        <dbReference type="SAM" id="SignalP"/>
    </source>
</evidence>
<dbReference type="RefSeq" id="WP_144067862.1">
    <property type="nucleotide sequence ID" value="NZ_CP041636.1"/>
</dbReference>
<evidence type="ECO:0000256" key="5">
    <source>
        <dbReference type="ARBA" id="ARBA00023077"/>
    </source>
</evidence>
<evidence type="ECO:0000256" key="7">
    <source>
        <dbReference type="ARBA" id="ARBA00023237"/>
    </source>
</evidence>
<keyword evidence="5 9" id="KW-0798">TonB box</keyword>
<dbReference type="AlphaFoldDB" id="A0A516GZC4"/>
<evidence type="ECO:0000313" key="14">
    <source>
        <dbReference type="Proteomes" id="UP000317496"/>
    </source>
</evidence>
<dbReference type="InterPro" id="IPR037066">
    <property type="entry name" value="Plug_dom_sf"/>
</dbReference>
<comment type="similarity">
    <text evidence="8 9">Belongs to the TonB-dependent receptor family.</text>
</comment>
<evidence type="ECO:0000259" key="12">
    <source>
        <dbReference type="Pfam" id="PF07715"/>
    </source>
</evidence>
<dbReference type="PANTHER" id="PTHR30069">
    <property type="entry name" value="TONB-DEPENDENT OUTER MEMBRANE RECEPTOR"/>
    <property type="match status" value="1"/>
</dbReference>
<evidence type="ECO:0000256" key="2">
    <source>
        <dbReference type="ARBA" id="ARBA00022448"/>
    </source>
</evidence>
<dbReference type="GO" id="GO:0044718">
    <property type="term" value="P:siderophore transmembrane transport"/>
    <property type="evidence" value="ECO:0007669"/>
    <property type="project" value="TreeGrafter"/>
</dbReference>
<dbReference type="SUPFAM" id="SSF56935">
    <property type="entry name" value="Porins"/>
    <property type="match status" value="1"/>
</dbReference>
<keyword evidence="14" id="KW-1185">Reference proteome</keyword>
<dbReference type="EMBL" id="CP041636">
    <property type="protein sequence ID" value="QDO96881.1"/>
    <property type="molecule type" value="Genomic_DNA"/>
</dbReference>
<dbReference type="OrthoDB" id="9795928at2"/>
<keyword evidence="4 8" id="KW-0812">Transmembrane</keyword>
<dbReference type="GO" id="GO:0009279">
    <property type="term" value="C:cell outer membrane"/>
    <property type="evidence" value="ECO:0007669"/>
    <property type="project" value="UniProtKB-SubCell"/>
</dbReference>
<evidence type="ECO:0000256" key="6">
    <source>
        <dbReference type="ARBA" id="ARBA00023136"/>
    </source>
</evidence>
<feature type="domain" description="TonB-dependent receptor plug" evidence="12">
    <location>
        <begin position="47"/>
        <end position="147"/>
    </location>
</feature>
<evidence type="ECO:0000259" key="11">
    <source>
        <dbReference type="Pfam" id="PF00593"/>
    </source>
</evidence>
<sequence>MSSVFRRSLLLGTILLPFPSFAQEAAQLSPVVVTAPLPQTSQADLVEGSSVLTGEELDRRRAATLGETLQGLPGVSSSAFGPGAGRPIIRGQGGPRVRVMQNGLDTFDAATVSPDHAVAAPMGGVQRVEVLRGPSTLLYGSSAIGGVVNVIDGRIPDSVPKNGVSGPGIEGRARLDYGSAAQEKSGFAGIDAAVTDKFVVHGEAGALTADDYRAGGGRRIDNSAMRSQNGAIGASYLGDSGYAGASLSRLSSYYGIPGDEAVHIDLQQTRLDTRFGLYDPLPVLEEVKLKVGYANYLHDEIEPDGQPATRFDNDSWEARLEAIHTPLFGGNDGVIGVQTGRRDFSARGEEAYLPANVTDSNALFLLERFDTGSWLFALGGRIEHVEIDNLSDTNDRDYTPASLSASATWRFTPGWQAGAAVSYTERAPTAEELYANGAHLATRSFEIGNVNLGKEAAWHSEVSLRKVQGDLTGGINVFATRYKDYIYGAFTGNQQDDLNELQISQTDADFRGVEVDAAWNFWRDPTKKRRMGIDGGVDFVRAEDRSNSANLPLIPPLGYRLGFVAEQEDIGFRLELAGVARQDRAGANETTTDGYRVINAAVTWRPFSENRNVALLLQGRNLTDEEGRLHTSMLKEQAPIRGREVRLGGSVTF</sequence>
<reference evidence="13 14" key="1">
    <citation type="submission" date="2019-07" db="EMBL/GenBank/DDBJ databases">
        <title>Genome sequencing for Ferrovibrio sp. K5.</title>
        <authorList>
            <person name="Park S.-J."/>
        </authorList>
    </citation>
    <scope>NUCLEOTIDE SEQUENCE [LARGE SCALE GENOMIC DNA]</scope>
    <source>
        <strain evidence="13 14">K5</strain>
    </source>
</reference>
<evidence type="ECO:0000313" key="13">
    <source>
        <dbReference type="EMBL" id="QDO96881.1"/>
    </source>
</evidence>
<dbReference type="Gene3D" id="2.40.170.20">
    <property type="entry name" value="TonB-dependent receptor, beta-barrel domain"/>
    <property type="match status" value="1"/>
</dbReference>
<protein>
    <submittedName>
        <fullName evidence="13">TonB-dependent receptor</fullName>
    </submittedName>
</protein>
<keyword evidence="10" id="KW-0732">Signal</keyword>
<dbReference type="InterPro" id="IPR039426">
    <property type="entry name" value="TonB-dep_rcpt-like"/>
</dbReference>
<evidence type="ECO:0000256" key="4">
    <source>
        <dbReference type="ARBA" id="ARBA00022692"/>
    </source>
</evidence>
<feature type="domain" description="TonB-dependent receptor-like beta-barrel" evidence="11">
    <location>
        <begin position="227"/>
        <end position="622"/>
    </location>
</feature>
<evidence type="ECO:0000256" key="3">
    <source>
        <dbReference type="ARBA" id="ARBA00022452"/>
    </source>
</evidence>
<evidence type="ECO:0000256" key="8">
    <source>
        <dbReference type="PROSITE-ProRule" id="PRU01360"/>
    </source>
</evidence>
<gene>
    <name evidence="13" type="ORF">FNB15_06135</name>
</gene>
<dbReference type="GO" id="GO:0015344">
    <property type="term" value="F:siderophore uptake transmembrane transporter activity"/>
    <property type="evidence" value="ECO:0007669"/>
    <property type="project" value="TreeGrafter"/>
</dbReference>
<comment type="subcellular location">
    <subcellularLocation>
        <location evidence="1 8">Cell outer membrane</location>
        <topology evidence="1 8">Multi-pass membrane protein</topology>
    </subcellularLocation>
</comment>
<dbReference type="PANTHER" id="PTHR30069:SF40">
    <property type="entry name" value="TONB-DEPENDENT RECEPTOR NMB0964-RELATED"/>
    <property type="match status" value="1"/>
</dbReference>
<evidence type="ECO:0000256" key="1">
    <source>
        <dbReference type="ARBA" id="ARBA00004571"/>
    </source>
</evidence>
<organism evidence="13 14">
    <name type="scientific">Ferrovibrio terrae</name>
    <dbReference type="NCBI Taxonomy" id="2594003"/>
    <lineage>
        <taxon>Bacteria</taxon>
        <taxon>Pseudomonadati</taxon>
        <taxon>Pseudomonadota</taxon>
        <taxon>Alphaproteobacteria</taxon>
        <taxon>Rhodospirillales</taxon>
        <taxon>Rhodospirillaceae</taxon>
        <taxon>Ferrovibrio</taxon>
    </lineage>
</organism>
<dbReference type="InterPro" id="IPR000531">
    <property type="entry name" value="Beta-barrel_TonB"/>
</dbReference>
<accession>A0A516GZC4</accession>
<feature type="signal peptide" evidence="10">
    <location>
        <begin position="1"/>
        <end position="22"/>
    </location>
</feature>
<dbReference type="Pfam" id="PF00593">
    <property type="entry name" value="TonB_dep_Rec_b-barrel"/>
    <property type="match status" value="1"/>
</dbReference>
<dbReference type="PROSITE" id="PS52016">
    <property type="entry name" value="TONB_DEPENDENT_REC_3"/>
    <property type="match status" value="1"/>
</dbReference>
<dbReference type="Proteomes" id="UP000317496">
    <property type="component" value="Chromosome"/>
</dbReference>
<evidence type="ECO:0000256" key="9">
    <source>
        <dbReference type="RuleBase" id="RU003357"/>
    </source>
</evidence>
<keyword evidence="6 8" id="KW-0472">Membrane</keyword>
<dbReference type="InterPro" id="IPR012910">
    <property type="entry name" value="Plug_dom"/>
</dbReference>
<feature type="chain" id="PRO_5021700654" evidence="10">
    <location>
        <begin position="23"/>
        <end position="653"/>
    </location>
</feature>
<keyword evidence="2 8" id="KW-0813">Transport</keyword>
<dbReference type="KEGG" id="fer:FNB15_06135"/>
<dbReference type="Gene3D" id="2.170.130.10">
    <property type="entry name" value="TonB-dependent receptor, plug domain"/>
    <property type="match status" value="1"/>
</dbReference>
<keyword evidence="3 8" id="KW-1134">Transmembrane beta strand</keyword>
<dbReference type="Pfam" id="PF07715">
    <property type="entry name" value="Plug"/>
    <property type="match status" value="1"/>
</dbReference>
<keyword evidence="13" id="KW-0675">Receptor</keyword>
<proteinExistence type="inferred from homology"/>